<organism evidence="2 3">
    <name type="scientific">Vairimorpha necatrix</name>
    <dbReference type="NCBI Taxonomy" id="6039"/>
    <lineage>
        <taxon>Eukaryota</taxon>
        <taxon>Fungi</taxon>
        <taxon>Fungi incertae sedis</taxon>
        <taxon>Microsporidia</taxon>
        <taxon>Nosematidae</taxon>
        <taxon>Vairimorpha</taxon>
    </lineage>
</organism>
<dbReference type="GeneID" id="90542057"/>
<proteinExistence type="predicted"/>
<dbReference type="EMBL" id="CP142732">
    <property type="protein sequence ID" value="WUR04236.1"/>
    <property type="molecule type" value="Genomic_DNA"/>
</dbReference>
<evidence type="ECO:0000313" key="3">
    <source>
        <dbReference type="Proteomes" id="UP001334084"/>
    </source>
</evidence>
<keyword evidence="1" id="KW-0732">Signal</keyword>
<dbReference type="RefSeq" id="XP_065330381.1">
    <property type="nucleotide sequence ID" value="XM_065474309.1"/>
</dbReference>
<reference evidence="2" key="1">
    <citation type="journal article" date="2024" name="BMC Genomics">
        <title>Functional annotation of a divergent genome using sequence and structure-based similarity.</title>
        <authorList>
            <person name="Svedberg D."/>
            <person name="Winiger R.R."/>
            <person name="Berg A."/>
            <person name="Sharma H."/>
            <person name="Tellgren-Roth C."/>
            <person name="Debrunner-Vossbrinck B.A."/>
            <person name="Vossbrinck C.R."/>
            <person name="Barandun J."/>
        </authorList>
    </citation>
    <scope>NUCLEOTIDE SEQUENCE</scope>
    <source>
        <strain evidence="2">Illinois isolate</strain>
    </source>
</reference>
<keyword evidence="3" id="KW-1185">Reference proteome</keyword>
<sequence length="547" mass="65853">MNLRIIFSLILLITASELLLNRIRSILIEKIFLEDYAQIDTRQVCDIEYINIKEECKFFSVEIFSNDNRINFPPLSKQYSIHDISRKIEEHIASYLELSPRSKLLVYNRKDFLLNKNIECIIKHIKEVNKNKKRNKNKYKNYYENIVDQKSHLYRASLNINKNYNLKNKKYVDEIYTVKKDNSLFINFFIQNNNLINLFEIDIEELKLETVFIKSLLRHLSHVVYDKKILESTLSLYKIYELNDVYKSLKISKMKFEYNSIEIIYYDFIDEKYIDLSIDVDLFENYITFKYMDQITVYTTGDFLFRNEATNKIQDSSFNELKLVITFFYNLRVRKFEEIEYFYLLITKNNLVESLVKKILTKDESGLNIFFKHLCVNLKLLSIDMLNDLDKYKINDIADRIKNVLIYADKQISYMVKVCLFYKVENIINENEYVEEQVYNRLKLIGDLIKEKEESNKSTTIKFLEKLFYMRQTPSFSIMKVFTEMFKEKNRFSSAIRQEWKNIYQTISLLKSLDDKIDKTHNENNLNVSEINNTRKILKSRLERTFD</sequence>
<name>A0AAX4JEN1_9MICR</name>
<protein>
    <submittedName>
        <fullName evidence="2">Uncharacterized protein</fullName>
    </submittedName>
</protein>
<evidence type="ECO:0000256" key="1">
    <source>
        <dbReference type="SAM" id="SignalP"/>
    </source>
</evidence>
<dbReference type="Proteomes" id="UP001334084">
    <property type="component" value="Chromosome 7"/>
</dbReference>
<dbReference type="AlphaFoldDB" id="A0AAX4JEN1"/>
<feature type="chain" id="PRO_5043545249" evidence="1">
    <location>
        <begin position="26"/>
        <end position="547"/>
    </location>
</feature>
<feature type="signal peptide" evidence="1">
    <location>
        <begin position="1"/>
        <end position="25"/>
    </location>
</feature>
<dbReference type="KEGG" id="vnx:VNE69_07301"/>
<gene>
    <name evidence="2" type="ORF">VNE69_07301</name>
</gene>
<accession>A0AAX4JEN1</accession>
<evidence type="ECO:0000313" key="2">
    <source>
        <dbReference type="EMBL" id="WUR04236.1"/>
    </source>
</evidence>